<protein>
    <submittedName>
        <fullName evidence="8">DNA-binding response regulator</fullName>
    </submittedName>
</protein>
<reference evidence="8 9" key="1">
    <citation type="submission" date="2016-04" db="EMBL/GenBank/DDBJ databases">
        <title>Complete genome seqeunce of Leptospira alstonii serovar Room22.</title>
        <authorList>
            <person name="Nally J.E."/>
            <person name="Bayles D.O."/>
            <person name="Hurley D."/>
            <person name="Fanning S."/>
            <person name="McMahon B.J."/>
            <person name="Arent Z."/>
        </authorList>
    </citation>
    <scope>NUCLEOTIDE SEQUENCE [LARGE SCALE GENOMIC DNA]</scope>
    <source>
        <strain evidence="8 9">GWTS #1</strain>
    </source>
</reference>
<feature type="domain" description="Response regulatory" evidence="7">
    <location>
        <begin position="3"/>
        <end position="119"/>
    </location>
</feature>
<evidence type="ECO:0000313" key="8">
    <source>
        <dbReference type="EMBL" id="AOP33259.1"/>
    </source>
</evidence>
<evidence type="ECO:0000259" key="7">
    <source>
        <dbReference type="PROSITE" id="PS50110"/>
    </source>
</evidence>
<feature type="modified residue" description="4-aspartylphosphate" evidence="5">
    <location>
        <position position="54"/>
    </location>
</feature>
<dbReference type="InterPro" id="IPR001789">
    <property type="entry name" value="Sig_transdc_resp-reg_receiver"/>
</dbReference>
<organism evidence="8 9">
    <name type="scientific">Leptospira tipperaryensis</name>
    <dbReference type="NCBI Taxonomy" id="2564040"/>
    <lineage>
        <taxon>Bacteria</taxon>
        <taxon>Pseudomonadati</taxon>
        <taxon>Spirochaetota</taxon>
        <taxon>Spirochaetia</taxon>
        <taxon>Leptospirales</taxon>
        <taxon>Leptospiraceae</taxon>
        <taxon>Leptospira</taxon>
    </lineage>
</organism>
<dbReference type="OrthoDB" id="9759232at2"/>
<dbReference type="Gene3D" id="3.40.50.2300">
    <property type="match status" value="1"/>
</dbReference>
<gene>
    <name evidence="8" type="ORF">A0128_04990</name>
</gene>
<dbReference type="Proteomes" id="UP000094197">
    <property type="component" value="Chromosome 1"/>
</dbReference>
<evidence type="ECO:0000256" key="2">
    <source>
        <dbReference type="ARBA" id="ARBA00023015"/>
    </source>
</evidence>
<dbReference type="GO" id="GO:0000160">
    <property type="term" value="P:phosphorelay signal transduction system"/>
    <property type="evidence" value="ECO:0007669"/>
    <property type="project" value="InterPro"/>
</dbReference>
<keyword evidence="4" id="KW-0804">Transcription</keyword>
<evidence type="ECO:0000256" key="1">
    <source>
        <dbReference type="ARBA" id="ARBA00022553"/>
    </source>
</evidence>
<keyword evidence="2" id="KW-0805">Transcription regulation</keyword>
<dbReference type="InterPro" id="IPR000792">
    <property type="entry name" value="Tscrpt_reg_LuxR_C"/>
</dbReference>
<keyword evidence="9" id="KW-1185">Reference proteome</keyword>
<dbReference type="EMBL" id="CP015217">
    <property type="protein sequence ID" value="AOP33259.1"/>
    <property type="molecule type" value="Genomic_DNA"/>
</dbReference>
<dbReference type="PRINTS" id="PR00038">
    <property type="entry name" value="HTHLUXR"/>
</dbReference>
<feature type="domain" description="HTH luxR-type" evidence="6">
    <location>
        <begin position="142"/>
        <end position="207"/>
    </location>
</feature>
<dbReference type="PROSITE" id="PS00622">
    <property type="entry name" value="HTH_LUXR_1"/>
    <property type="match status" value="1"/>
</dbReference>
<dbReference type="InterPro" id="IPR039420">
    <property type="entry name" value="WalR-like"/>
</dbReference>
<dbReference type="SUPFAM" id="SSF46894">
    <property type="entry name" value="C-terminal effector domain of the bipartite response regulators"/>
    <property type="match status" value="1"/>
</dbReference>
<dbReference type="InterPro" id="IPR016032">
    <property type="entry name" value="Sig_transdc_resp-reg_C-effctor"/>
</dbReference>
<dbReference type="RefSeq" id="WP_069606499.1">
    <property type="nucleotide sequence ID" value="NZ_CP015217.1"/>
</dbReference>
<dbReference type="InterPro" id="IPR011006">
    <property type="entry name" value="CheY-like_superfamily"/>
</dbReference>
<name>A0A1D7UUL4_9LEPT</name>
<dbReference type="PROSITE" id="PS50110">
    <property type="entry name" value="RESPONSE_REGULATORY"/>
    <property type="match status" value="1"/>
</dbReference>
<proteinExistence type="predicted"/>
<keyword evidence="1 5" id="KW-0597">Phosphoprotein</keyword>
<dbReference type="SMART" id="SM00421">
    <property type="entry name" value="HTH_LUXR"/>
    <property type="match status" value="1"/>
</dbReference>
<dbReference type="PROSITE" id="PS50043">
    <property type="entry name" value="HTH_LUXR_2"/>
    <property type="match status" value="1"/>
</dbReference>
<evidence type="ECO:0000256" key="5">
    <source>
        <dbReference type="PROSITE-ProRule" id="PRU00169"/>
    </source>
</evidence>
<dbReference type="CDD" id="cd17535">
    <property type="entry name" value="REC_NarL-like"/>
    <property type="match status" value="1"/>
</dbReference>
<dbReference type="SMART" id="SM00448">
    <property type="entry name" value="REC"/>
    <property type="match status" value="1"/>
</dbReference>
<dbReference type="AlphaFoldDB" id="A0A1D7UUL4"/>
<dbReference type="GO" id="GO:0003677">
    <property type="term" value="F:DNA binding"/>
    <property type="evidence" value="ECO:0007669"/>
    <property type="project" value="UniProtKB-KW"/>
</dbReference>
<evidence type="ECO:0000313" key="9">
    <source>
        <dbReference type="Proteomes" id="UP000094197"/>
    </source>
</evidence>
<sequence length="210" mass="23814">MISILLADDHALIREGLKKVLSKENDMEVIFEAENAQQILDFLLKKNANILILDINLPGMSGLDALKYIQKLSPDLRVLMLSMYPEDRFAVRALKSGAAGYLTKSSAAEELVTAIRKIDSGNRYLSSEATEILLREISGSSDKLLHETLSEREFQIMLLLVQGKNTREISQDLVLSLNTINTYRARVLNKMKVKTIQELIRYAYDQRLLE</sequence>
<keyword evidence="3 8" id="KW-0238">DNA-binding</keyword>
<dbReference type="Pfam" id="PF00072">
    <property type="entry name" value="Response_reg"/>
    <property type="match status" value="1"/>
</dbReference>
<dbReference type="GO" id="GO:0006355">
    <property type="term" value="P:regulation of DNA-templated transcription"/>
    <property type="evidence" value="ECO:0007669"/>
    <property type="project" value="InterPro"/>
</dbReference>
<dbReference type="Pfam" id="PF00196">
    <property type="entry name" value="GerE"/>
    <property type="match status" value="1"/>
</dbReference>
<dbReference type="InterPro" id="IPR058245">
    <property type="entry name" value="NreC/VraR/RcsB-like_REC"/>
</dbReference>
<evidence type="ECO:0000256" key="3">
    <source>
        <dbReference type="ARBA" id="ARBA00023125"/>
    </source>
</evidence>
<dbReference type="SUPFAM" id="SSF52172">
    <property type="entry name" value="CheY-like"/>
    <property type="match status" value="1"/>
</dbReference>
<evidence type="ECO:0000256" key="4">
    <source>
        <dbReference type="ARBA" id="ARBA00023163"/>
    </source>
</evidence>
<dbReference type="PANTHER" id="PTHR43214">
    <property type="entry name" value="TWO-COMPONENT RESPONSE REGULATOR"/>
    <property type="match status" value="1"/>
</dbReference>
<dbReference type="CDD" id="cd06170">
    <property type="entry name" value="LuxR_C_like"/>
    <property type="match status" value="1"/>
</dbReference>
<dbReference type="KEGG" id="laj:A0128_04990"/>
<accession>A0A1D7UUL4</accession>
<evidence type="ECO:0000259" key="6">
    <source>
        <dbReference type="PROSITE" id="PS50043"/>
    </source>
</evidence>
<dbReference type="PANTHER" id="PTHR43214:SF41">
    <property type="entry name" value="NITRATE_NITRITE RESPONSE REGULATOR PROTEIN NARP"/>
    <property type="match status" value="1"/>
</dbReference>